<evidence type="ECO:0000256" key="2">
    <source>
        <dbReference type="ARBA" id="ARBA00023015"/>
    </source>
</evidence>
<keyword evidence="2" id="KW-0805">Transcription regulation</keyword>
<sequence length="251" mass="27072">MTVTMSTPDRTGSRPGAERYTVEELARTVGMSPRNIRAHQARRLLAPPVRVGRTAYYDAGHVRRMEAIKALQRQGFNLVAIEAILGAQGAEADSDKLAAMLQRLGTDHPALVCALSRHGVVGRTEDGTVRTVRPRALRSALELQRSGVQTVPSLQILTEVLDTLRHLTDDLVRSTCARLLSARRGTGDAAATSWEQVDQETLALTQSMVGMLTEAFRVSVENHGRTAAADLMAGGADAGFTMDESELVDNG</sequence>
<keyword evidence="1" id="KW-0678">Repressor</keyword>
<dbReference type="InterPro" id="IPR000551">
    <property type="entry name" value="MerR-type_HTH_dom"/>
</dbReference>
<protein>
    <recommendedName>
        <fullName evidence="5">HTH merR-type domain-containing protein</fullName>
    </recommendedName>
</protein>
<gene>
    <name evidence="6" type="ORF">GCM10012284_43700</name>
</gene>
<feature type="domain" description="HTH merR-type" evidence="5">
    <location>
        <begin position="19"/>
        <end position="87"/>
    </location>
</feature>
<dbReference type="SUPFAM" id="SSF46955">
    <property type="entry name" value="Putative DNA-binding domain"/>
    <property type="match status" value="1"/>
</dbReference>
<dbReference type="InterPro" id="IPR009061">
    <property type="entry name" value="DNA-bd_dom_put_sf"/>
</dbReference>
<dbReference type="Gene3D" id="1.10.1660.10">
    <property type="match status" value="1"/>
</dbReference>
<proteinExistence type="predicted"/>
<comment type="caution">
    <text evidence="6">The sequence shown here is derived from an EMBL/GenBank/DDBJ whole genome shotgun (WGS) entry which is preliminary data.</text>
</comment>
<dbReference type="GO" id="GO:0003700">
    <property type="term" value="F:DNA-binding transcription factor activity"/>
    <property type="evidence" value="ECO:0007669"/>
    <property type="project" value="InterPro"/>
</dbReference>
<keyword evidence="3" id="KW-0238">DNA-binding</keyword>
<evidence type="ECO:0000256" key="4">
    <source>
        <dbReference type="ARBA" id="ARBA00023163"/>
    </source>
</evidence>
<dbReference type="PROSITE" id="PS50937">
    <property type="entry name" value="HTH_MERR_2"/>
    <property type="match status" value="1"/>
</dbReference>
<evidence type="ECO:0000256" key="1">
    <source>
        <dbReference type="ARBA" id="ARBA00022491"/>
    </source>
</evidence>
<dbReference type="Pfam" id="PF13411">
    <property type="entry name" value="MerR_1"/>
    <property type="match status" value="1"/>
</dbReference>
<evidence type="ECO:0000313" key="6">
    <source>
        <dbReference type="EMBL" id="GGL04365.1"/>
    </source>
</evidence>
<dbReference type="Proteomes" id="UP000656042">
    <property type="component" value="Unassembled WGS sequence"/>
</dbReference>
<reference evidence="6" key="1">
    <citation type="journal article" date="2014" name="Int. J. Syst. Evol. Microbiol.">
        <title>Complete genome sequence of Corynebacterium casei LMG S-19264T (=DSM 44701T), isolated from a smear-ripened cheese.</title>
        <authorList>
            <consortium name="US DOE Joint Genome Institute (JGI-PGF)"/>
            <person name="Walter F."/>
            <person name="Albersmeier A."/>
            <person name="Kalinowski J."/>
            <person name="Ruckert C."/>
        </authorList>
    </citation>
    <scope>NUCLEOTIDE SEQUENCE</scope>
    <source>
        <strain evidence="6">CGMCC 4.7299</strain>
    </source>
</reference>
<keyword evidence="7" id="KW-1185">Reference proteome</keyword>
<accession>A0A8J3FQM0</accession>
<evidence type="ECO:0000256" key="3">
    <source>
        <dbReference type="ARBA" id="ARBA00023125"/>
    </source>
</evidence>
<dbReference type="GO" id="GO:0003677">
    <property type="term" value="F:DNA binding"/>
    <property type="evidence" value="ECO:0007669"/>
    <property type="project" value="UniProtKB-KW"/>
</dbReference>
<reference evidence="6" key="2">
    <citation type="submission" date="2020-09" db="EMBL/GenBank/DDBJ databases">
        <authorList>
            <person name="Sun Q."/>
            <person name="Zhou Y."/>
        </authorList>
    </citation>
    <scope>NUCLEOTIDE SEQUENCE</scope>
    <source>
        <strain evidence="6">CGMCC 4.7299</strain>
    </source>
</reference>
<dbReference type="EMBL" id="BMMX01000022">
    <property type="protein sequence ID" value="GGL04365.1"/>
    <property type="molecule type" value="Genomic_DNA"/>
</dbReference>
<organism evidence="6 7">
    <name type="scientific">Mangrovihabitans endophyticus</name>
    <dbReference type="NCBI Taxonomy" id="1751298"/>
    <lineage>
        <taxon>Bacteria</taxon>
        <taxon>Bacillati</taxon>
        <taxon>Actinomycetota</taxon>
        <taxon>Actinomycetes</taxon>
        <taxon>Micromonosporales</taxon>
        <taxon>Micromonosporaceae</taxon>
        <taxon>Mangrovihabitans</taxon>
    </lineage>
</organism>
<dbReference type="RefSeq" id="WP_189081128.1">
    <property type="nucleotide sequence ID" value="NZ_BMMX01000022.1"/>
</dbReference>
<keyword evidence="4" id="KW-0804">Transcription</keyword>
<dbReference type="InterPro" id="IPR047057">
    <property type="entry name" value="MerR_fam"/>
</dbReference>
<dbReference type="PANTHER" id="PTHR30204">
    <property type="entry name" value="REDOX-CYCLING DRUG-SENSING TRANSCRIPTIONAL ACTIVATOR SOXR"/>
    <property type="match status" value="1"/>
</dbReference>
<dbReference type="PANTHER" id="PTHR30204:SF69">
    <property type="entry name" value="MERR-FAMILY TRANSCRIPTIONAL REGULATOR"/>
    <property type="match status" value="1"/>
</dbReference>
<dbReference type="SMART" id="SM00422">
    <property type="entry name" value="HTH_MERR"/>
    <property type="match status" value="1"/>
</dbReference>
<evidence type="ECO:0000313" key="7">
    <source>
        <dbReference type="Proteomes" id="UP000656042"/>
    </source>
</evidence>
<name>A0A8J3FQM0_9ACTN</name>
<evidence type="ECO:0000259" key="5">
    <source>
        <dbReference type="PROSITE" id="PS50937"/>
    </source>
</evidence>
<dbReference type="AlphaFoldDB" id="A0A8J3FQM0"/>